<keyword evidence="4" id="KW-0333">Golgi apparatus</keyword>
<sequence>MQQYPCLTSNSRTAVAIYVPFYAGLEASRCLWNHNHTIRDAGPLRFVDWVKRQPEWEAFGGCDHFMVAGRITWDFRRVKDEAGEWGNKLLHLPEMQKMTTLLVEGSPWDNNDVAIPYPTYFHPSSDSEISIWQTQVMKFKRKVMFSFAGGGRPHMKESIREHIMQQCRQSKHCKLLACNNLGVGKCNSPEKVMELFEESVFCLQPPGDSATRRSIFDSILAGCIPVFFHPNSFSGYKWHFPQNQSSYSVYIPESHVRSRDLNIESQLLQISSGEIKKLQKAVIQLIPGLVYAHPKKTHLQKFHDAFDIAVQGVLNQILHLKLLHSSNGSCTHKK</sequence>
<evidence type="ECO:0000256" key="2">
    <source>
        <dbReference type="ARBA" id="ARBA00010271"/>
    </source>
</evidence>
<dbReference type="Pfam" id="PF03016">
    <property type="entry name" value="Exostosin_GT47"/>
    <property type="match status" value="1"/>
</dbReference>
<dbReference type="InterPro" id="IPR040911">
    <property type="entry name" value="Exostosin_GT47"/>
</dbReference>
<dbReference type="Proteomes" id="UP001497512">
    <property type="component" value="Chromosome 1"/>
</dbReference>
<comment type="similarity">
    <text evidence="2">Belongs to the glycosyltransferase 47 family.</text>
</comment>
<dbReference type="InterPro" id="IPR004263">
    <property type="entry name" value="Exostosin"/>
</dbReference>
<proteinExistence type="inferred from homology"/>
<evidence type="ECO:0000313" key="6">
    <source>
        <dbReference type="EMBL" id="CAK9189626.1"/>
    </source>
</evidence>
<evidence type="ECO:0000256" key="4">
    <source>
        <dbReference type="ARBA" id="ARBA00023034"/>
    </source>
</evidence>
<evidence type="ECO:0000256" key="1">
    <source>
        <dbReference type="ARBA" id="ARBA00004323"/>
    </source>
</evidence>
<evidence type="ECO:0000313" key="7">
    <source>
        <dbReference type="Proteomes" id="UP001497512"/>
    </source>
</evidence>
<comment type="subcellular location">
    <subcellularLocation>
        <location evidence="1">Golgi apparatus membrane</location>
        <topology evidence="1">Single-pass type II membrane protein</topology>
    </subcellularLocation>
</comment>
<keyword evidence="3" id="KW-0812">Transmembrane</keyword>
<evidence type="ECO:0000256" key="3">
    <source>
        <dbReference type="ARBA" id="ARBA00022968"/>
    </source>
</evidence>
<feature type="domain" description="Exostosin GT47" evidence="5">
    <location>
        <begin position="6"/>
        <end position="258"/>
    </location>
</feature>
<dbReference type="EMBL" id="OZ019893">
    <property type="protein sequence ID" value="CAK9189626.1"/>
    <property type="molecule type" value="Genomic_DNA"/>
</dbReference>
<protein>
    <recommendedName>
        <fullName evidence="5">Exostosin GT47 domain-containing protein</fullName>
    </recommendedName>
</protein>
<name>A0ABP0T7Z6_9BRYO</name>
<dbReference type="PANTHER" id="PTHR11062">
    <property type="entry name" value="EXOSTOSIN HEPARAN SULFATE GLYCOSYLTRANSFERASE -RELATED"/>
    <property type="match status" value="1"/>
</dbReference>
<evidence type="ECO:0000259" key="5">
    <source>
        <dbReference type="Pfam" id="PF03016"/>
    </source>
</evidence>
<organism evidence="6 7">
    <name type="scientific">Sphagnum troendelagicum</name>
    <dbReference type="NCBI Taxonomy" id="128251"/>
    <lineage>
        <taxon>Eukaryota</taxon>
        <taxon>Viridiplantae</taxon>
        <taxon>Streptophyta</taxon>
        <taxon>Embryophyta</taxon>
        <taxon>Bryophyta</taxon>
        <taxon>Sphagnophytina</taxon>
        <taxon>Sphagnopsida</taxon>
        <taxon>Sphagnales</taxon>
        <taxon>Sphagnaceae</taxon>
        <taxon>Sphagnum</taxon>
    </lineage>
</organism>
<gene>
    <name evidence="6" type="ORF">CSSPTR1EN2_LOCUS277</name>
</gene>
<reference evidence="6 7" key="1">
    <citation type="submission" date="2024-02" db="EMBL/GenBank/DDBJ databases">
        <authorList>
            <consortium name="ELIXIR-Norway"/>
            <consortium name="Elixir Norway"/>
        </authorList>
    </citation>
    <scope>NUCLEOTIDE SEQUENCE [LARGE SCALE GENOMIC DNA]</scope>
</reference>
<keyword evidence="7" id="KW-1185">Reference proteome</keyword>
<keyword evidence="3" id="KW-0735">Signal-anchor</keyword>
<accession>A0ABP0T7Z6</accession>
<dbReference type="PANTHER" id="PTHR11062:SF56">
    <property type="entry name" value="XYLOGLUCAN GALACTOSYLTRANSFERASE MUR3"/>
    <property type="match status" value="1"/>
</dbReference>